<accession>A0A4Y2VL45</accession>
<comment type="caution">
    <text evidence="1">The sequence shown here is derived from an EMBL/GenBank/DDBJ whole genome shotgun (WGS) entry which is preliminary data.</text>
</comment>
<sequence length="156" mass="17611">MNDRVATKSNKGSVVSYKRVLTSSCSNFSHRRYIPLSEMWPAHPHTPSCTLQRSEIPLKQRSYGLSFHEFRPRFALFPIVGTERIDVARGLVSAPIDSRIMAVNSSPIKGTVVARRRQCIRSHERCQEICQATRHVNSATVRNSTAHSPQVRTSSH</sequence>
<dbReference type="Proteomes" id="UP000499080">
    <property type="component" value="Unassembled WGS sequence"/>
</dbReference>
<gene>
    <name evidence="1" type="ORF">AVEN_18287_1</name>
</gene>
<proteinExistence type="predicted"/>
<keyword evidence="2" id="KW-1185">Reference proteome</keyword>
<evidence type="ECO:0000313" key="1">
    <source>
        <dbReference type="EMBL" id="GBO26073.1"/>
    </source>
</evidence>
<dbReference type="EMBL" id="BGPR01049088">
    <property type="protein sequence ID" value="GBO26073.1"/>
    <property type="molecule type" value="Genomic_DNA"/>
</dbReference>
<dbReference type="AlphaFoldDB" id="A0A4Y2VL45"/>
<organism evidence="1 2">
    <name type="scientific">Araneus ventricosus</name>
    <name type="common">Orbweaver spider</name>
    <name type="synonym">Epeira ventricosa</name>
    <dbReference type="NCBI Taxonomy" id="182803"/>
    <lineage>
        <taxon>Eukaryota</taxon>
        <taxon>Metazoa</taxon>
        <taxon>Ecdysozoa</taxon>
        <taxon>Arthropoda</taxon>
        <taxon>Chelicerata</taxon>
        <taxon>Arachnida</taxon>
        <taxon>Araneae</taxon>
        <taxon>Araneomorphae</taxon>
        <taxon>Entelegynae</taxon>
        <taxon>Araneoidea</taxon>
        <taxon>Araneidae</taxon>
        <taxon>Araneus</taxon>
    </lineage>
</organism>
<protein>
    <submittedName>
        <fullName evidence="1">Uncharacterized protein</fullName>
    </submittedName>
</protein>
<name>A0A4Y2VL45_ARAVE</name>
<evidence type="ECO:0000313" key="2">
    <source>
        <dbReference type="Proteomes" id="UP000499080"/>
    </source>
</evidence>
<reference evidence="1 2" key="1">
    <citation type="journal article" date="2019" name="Sci. Rep.">
        <title>Orb-weaving spider Araneus ventricosus genome elucidates the spidroin gene catalogue.</title>
        <authorList>
            <person name="Kono N."/>
            <person name="Nakamura H."/>
            <person name="Ohtoshi R."/>
            <person name="Moran D.A.P."/>
            <person name="Shinohara A."/>
            <person name="Yoshida Y."/>
            <person name="Fujiwara M."/>
            <person name="Mori M."/>
            <person name="Tomita M."/>
            <person name="Arakawa K."/>
        </authorList>
    </citation>
    <scope>NUCLEOTIDE SEQUENCE [LARGE SCALE GENOMIC DNA]</scope>
</reference>